<dbReference type="InterPro" id="IPR006689">
    <property type="entry name" value="Small_GTPase_ARF/SAR"/>
</dbReference>
<dbReference type="EMBL" id="CAADRA010000229">
    <property type="protein sequence ID" value="VFT79396.1"/>
    <property type="molecule type" value="Genomic_DNA"/>
</dbReference>
<accession>A0A485KC62</accession>
<evidence type="ECO:0000313" key="7">
    <source>
        <dbReference type="Proteomes" id="UP000332933"/>
    </source>
</evidence>
<dbReference type="Gene3D" id="3.40.50.300">
    <property type="entry name" value="P-loop containing nucleotide triphosphate hydrolases"/>
    <property type="match status" value="1"/>
</dbReference>
<keyword evidence="2 3" id="KW-0342">GTP-binding</keyword>
<feature type="binding site" evidence="4">
    <location>
        <position position="62"/>
    </location>
    <ligand>
        <name>Mg(2+)</name>
        <dbReference type="ChEBI" id="CHEBI:18420"/>
    </ligand>
</feature>
<protein>
    <submittedName>
        <fullName evidence="6">Aste57867_2193 protein</fullName>
    </submittedName>
</protein>
<sequence length="244" mass="26974">MPTVSPFTCSTMGNAPVEPARLGSTSRRFSSSLAPMGYATSKRHLFPVGHILIVGLDGSGKTNLIQGLSNICCSLPASVADQSSQTTSATWTTSNPLPSRFPMVKSVVLQARELKLLAVPGARDLRYLWYSSLNKDEMTAICFCVDLSDATRFPLVALELQRLHEFRESIKLHTVWLMCTKSDCVPVKKTTAMDTFETLKKLYTQLTKLPCEWSFTLTPLVNSNLECSLRDLKAWIQEAVPAKP</sequence>
<keyword evidence="1 3" id="KW-0547">Nucleotide-binding</keyword>
<evidence type="ECO:0000313" key="6">
    <source>
        <dbReference type="EMBL" id="VFT79396.1"/>
    </source>
</evidence>
<dbReference type="EMBL" id="VJMH01000229">
    <property type="protein sequence ID" value="KAF0717630.1"/>
    <property type="molecule type" value="Genomic_DNA"/>
</dbReference>
<dbReference type="GO" id="GO:0046872">
    <property type="term" value="F:metal ion binding"/>
    <property type="evidence" value="ECO:0007669"/>
    <property type="project" value="UniProtKB-KW"/>
</dbReference>
<evidence type="ECO:0000256" key="4">
    <source>
        <dbReference type="PIRSR" id="PIRSR606689-2"/>
    </source>
</evidence>
<dbReference type="Pfam" id="PF00025">
    <property type="entry name" value="Arf"/>
    <property type="match status" value="1"/>
</dbReference>
<feature type="binding site" evidence="4">
    <location>
        <position position="99"/>
    </location>
    <ligand>
        <name>Mg(2+)</name>
        <dbReference type="ChEBI" id="CHEBI:18420"/>
    </ligand>
</feature>
<dbReference type="Proteomes" id="UP000332933">
    <property type="component" value="Unassembled WGS sequence"/>
</dbReference>
<dbReference type="SUPFAM" id="SSF52540">
    <property type="entry name" value="P-loop containing nucleoside triphosphate hydrolases"/>
    <property type="match status" value="1"/>
</dbReference>
<gene>
    <name evidence="6" type="primary">Aste57867_2193</name>
    <name evidence="5" type="ORF">As57867_002188</name>
    <name evidence="6" type="ORF">ASTE57867_2193</name>
</gene>
<name>A0A485KC62_9STRA</name>
<dbReference type="AlphaFoldDB" id="A0A485KC62"/>
<evidence type="ECO:0000256" key="2">
    <source>
        <dbReference type="ARBA" id="ARBA00023134"/>
    </source>
</evidence>
<reference evidence="6 7" key="1">
    <citation type="submission" date="2019-03" db="EMBL/GenBank/DDBJ databases">
        <authorList>
            <person name="Gaulin E."/>
            <person name="Dumas B."/>
        </authorList>
    </citation>
    <scope>NUCLEOTIDE SEQUENCE [LARGE SCALE GENOMIC DNA]</scope>
    <source>
        <strain evidence="6">CBS 568.67</strain>
    </source>
</reference>
<feature type="binding site" evidence="3">
    <location>
        <begin position="55"/>
        <end position="62"/>
    </location>
    <ligand>
        <name>GTP</name>
        <dbReference type="ChEBI" id="CHEBI:37565"/>
    </ligand>
</feature>
<keyword evidence="7" id="KW-1185">Reference proteome</keyword>
<dbReference type="GO" id="GO:0005525">
    <property type="term" value="F:GTP binding"/>
    <property type="evidence" value="ECO:0007669"/>
    <property type="project" value="UniProtKB-KW"/>
</dbReference>
<reference evidence="5" key="2">
    <citation type="submission" date="2019-06" db="EMBL/GenBank/DDBJ databases">
        <title>Genomics analysis of Aphanomyces spp. identifies a new class of oomycete effector associated with host adaptation.</title>
        <authorList>
            <person name="Gaulin E."/>
        </authorList>
    </citation>
    <scope>NUCLEOTIDE SEQUENCE</scope>
    <source>
        <strain evidence="5">CBS 578.67</strain>
    </source>
</reference>
<dbReference type="InterPro" id="IPR027417">
    <property type="entry name" value="P-loop_NTPase"/>
</dbReference>
<evidence type="ECO:0000256" key="1">
    <source>
        <dbReference type="ARBA" id="ARBA00022741"/>
    </source>
</evidence>
<keyword evidence="4" id="KW-0460">Magnesium</keyword>
<dbReference type="OrthoDB" id="73187at2759"/>
<feature type="binding site" evidence="3">
    <location>
        <position position="121"/>
    </location>
    <ligand>
        <name>GTP</name>
        <dbReference type="ChEBI" id="CHEBI:37565"/>
    </ligand>
</feature>
<evidence type="ECO:0000313" key="5">
    <source>
        <dbReference type="EMBL" id="KAF0717630.1"/>
    </source>
</evidence>
<proteinExistence type="predicted"/>
<keyword evidence="4" id="KW-0479">Metal-binding</keyword>
<evidence type="ECO:0000256" key="3">
    <source>
        <dbReference type="PIRSR" id="PIRSR606689-1"/>
    </source>
</evidence>
<dbReference type="GO" id="GO:0003924">
    <property type="term" value="F:GTPase activity"/>
    <property type="evidence" value="ECO:0007669"/>
    <property type="project" value="InterPro"/>
</dbReference>
<organism evidence="6 7">
    <name type="scientific">Aphanomyces stellatus</name>
    <dbReference type="NCBI Taxonomy" id="120398"/>
    <lineage>
        <taxon>Eukaryota</taxon>
        <taxon>Sar</taxon>
        <taxon>Stramenopiles</taxon>
        <taxon>Oomycota</taxon>
        <taxon>Saprolegniomycetes</taxon>
        <taxon>Saprolegniales</taxon>
        <taxon>Verrucalvaceae</taxon>
        <taxon>Aphanomyces</taxon>
    </lineage>
</organism>